<proteinExistence type="predicted"/>
<comment type="caution">
    <text evidence="2">The sequence shown here is derived from an EMBL/GenBank/DDBJ whole genome shotgun (WGS) entry which is preliminary data.</text>
</comment>
<dbReference type="Pfam" id="PF12680">
    <property type="entry name" value="SnoaL_2"/>
    <property type="match status" value="1"/>
</dbReference>
<dbReference type="InterPro" id="IPR037401">
    <property type="entry name" value="SnoaL-like"/>
</dbReference>
<keyword evidence="3" id="KW-1185">Reference proteome</keyword>
<dbReference type="RefSeq" id="WP_344586954.1">
    <property type="nucleotide sequence ID" value="NZ_BAAARW010000002.1"/>
</dbReference>
<accession>A0ABP5VIZ6</accession>
<dbReference type="Gene3D" id="3.10.450.50">
    <property type="match status" value="1"/>
</dbReference>
<dbReference type="EMBL" id="BAAARW010000002">
    <property type="protein sequence ID" value="GAA2402510.1"/>
    <property type="molecule type" value="Genomic_DNA"/>
</dbReference>
<dbReference type="InterPro" id="IPR032710">
    <property type="entry name" value="NTF2-like_dom_sf"/>
</dbReference>
<protein>
    <recommendedName>
        <fullName evidence="1">SnoaL-like domain-containing protein</fullName>
    </recommendedName>
</protein>
<gene>
    <name evidence="2" type="ORF">GCM10010191_07480</name>
</gene>
<feature type="domain" description="SnoaL-like" evidence="1">
    <location>
        <begin position="11"/>
        <end position="112"/>
    </location>
</feature>
<evidence type="ECO:0000313" key="2">
    <source>
        <dbReference type="EMBL" id="GAA2402510.1"/>
    </source>
</evidence>
<reference evidence="3" key="1">
    <citation type="journal article" date="2019" name="Int. J. Syst. Evol. Microbiol.">
        <title>The Global Catalogue of Microorganisms (GCM) 10K type strain sequencing project: providing services to taxonomists for standard genome sequencing and annotation.</title>
        <authorList>
            <consortium name="The Broad Institute Genomics Platform"/>
            <consortium name="The Broad Institute Genome Sequencing Center for Infectious Disease"/>
            <person name="Wu L."/>
            <person name="Ma J."/>
        </authorList>
    </citation>
    <scope>NUCLEOTIDE SEQUENCE [LARGE SCALE GENOMIC DNA]</scope>
    <source>
        <strain evidence="3">JCM 3325</strain>
    </source>
</reference>
<sequence length="129" mass="13902">MASTSLVETAVDRYSAAIAARDADAWAANFAPDATSEDPVGGAPVTGRDALRAFQQGIFDAFPVMILTPVERFYGGGQAAVKWTCHVEAGERSADFEGINVYEVDADGRITRQKAFWDMAAVQRRLEGD</sequence>
<dbReference type="Proteomes" id="UP001501231">
    <property type="component" value="Unassembled WGS sequence"/>
</dbReference>
<organism evidence="2 3">
    <name type="scientific">Actinomadura vinacea</name>
    <dbReference type="NCBI Taxonomy" id="115336"/>
    <lineage>
        <taxon>Bacteria</taxon>
        <taxon>Bacillati</taxon>
        <taxon>Actinomycetota</taxon>
        <taxon>Actinomycetes</taxon>
        <taxon>Streptosporangiales</taxon>
        <taxon>Thermomonosporaceae</taxon>
        <taxon>Actinomadura</taxon>
    </lineage>
</organism>
<dbReference type="SUPFAM" id="SSF54427">
    <property type="entry name" value="NTF2-like"/>
    <property type="match status" value="1"/>
</dbReference>
<evidence type="ECO:0000259" key="1">
    <source>
        <dbReference type="Pfam" id="PF12680"/>
    </source>
</evidence>
<name>A0ABP5VIZ6_9ACTN</name>
<evidence type="ECO:0000313" key="3">
    <source>
        <dbReference type="Proteomes" id="UP001501231"/>
    </source>
</evidence>